<dbReference type="SUPFAM" id="SSF55874">
    <property type="entry name" value="ATPase domain of HSP90 chaperone/DNA topoisomerase II/histidine kinase"/>
    <property type="match status" value="1"/>
</dbReference>
<dbReference type="SUPFAM" id="SSF55781">
    <property type="entry name" value="GAF domain-like"/>
    <property type="match status" value="2"/>
</dbReference>
<dbReference type="Pfam" id="PF01590">
    <property type="entry name" value="GAF"/>
    <property type="match status" value="1"/>
</dbReference>
<dbReference type="InterPro" id="IPR004358">
    <property type="entry name" value="Sig_transdc_His_kin-like_C"/>
</dbReference>
<dbReference type="SUPFAM" id="SSF47384">
    <property type="entry name" value="Homodimeric domain of signal transducing histidine kinase"/>
    <property type="match status" value="1"/>
</dbReference>
<dbReference type="InterPro" id="IPR036097">
    <property type="entry name" value="HisK_dim/P_sf"/>
</dbReference>
<comment type="catalytic activity">
    <reaction evidence="1">
        <text>ATP + protein L-histidine = ADP + protein N-phospho-L-histidine.</text>
        <dbReference type="EC" id="2.7.13.3"/>
    </reaction>
</comment>
<evidence type="ECO:0000256" key="3">
    <source>
        <dbReference type="ARBA" id="ARBA00022553"/>
    </source>
</evidence>
<dbReference type="InterPro" id="IPR003018">
    <property type="entry name" value="GAF"/>
</dbReference>
<evidence type="ECO:0000256" key="6">
    <source>
        <dbReference type="ARBA" id="ARBA00022777"/>
    </source>
</evidence>
<organism evidence="10 11">
    <name type="scientific">Brachyspira aalborgi</name>
    <dbReference type="NCBI Taxonomy" id="29522"/>
    <lineage>
        <taxon>Bacteria</taxon>
        <taxon>Pseudomonadati</taxon>
        <taxon>Spirochaetota</taxon>
        <taxon>Spirochaetia</taxon>
        <taxon>Brachyspirales</taxon>
        <taxon>Brachyspiraceae</taxon>
        <taxon>Brachyspira</taxon>
    </lineage>
</organism>
<dbReference type="Gene3D" id="1.10.287.130">
    <property type="match status" value="1"/>
</dbReference>
<dbReference type="PROSITE" id="PS50109">
    <property type="entry name" value="HIS_KIN"/>
    <property type="match status" value="1"/>
</dbReference>
<dbReference type="InterPro" id="IPR036890">
    <property type="entry name" value="HATPase_C_sf"/>
</dbReference>
<keyword evidence="5" id="KW-0547">Nucleotide-binding</keyword>
<dbReference type="EC" id="2.7.13.3" evidence="2"/>
<proteinExistence type="predicted"/>
<evidence type="ECO:0000256" key="4">
    <source>
        <dbReference type="ARBA" id="ARBA00022679"/>
    </source>
</evidence>
<dbReference type="GO" id="GO:0000155">
    <property type="term" value="F:phosphorelay sensor kinase activity"/>
    <property type="evidence" value="ECO:0007669"/>
    <property type="project" value="InterPro"/>
</dbReference>
<comment type="caution">
    <text evidence="10">The sequence shown here is derived from an EMBL/GenBank/DDBJ whole genome shotgun (WGS) entry which is preliminary data.</text>
</comment>
<dbReference type="RefSeq" id="WP_147758590.1">
    <property type="nucleotide sequence ID" value="NZ_SAXT01000005.1"/>
</dbReference>
<dbReference type="InterPro" id="IPR005467">
    <property type="entry name" value="His_kinase_dom"/>
</dbReference>
<evidence type="ECO:0000313" key="11">
    <source>
        <dbReference type="Proteomes" id="UP000325116"/>
    </source>
</evidence>
<dbReference type="SMART" id="SM00387">
    <property type="entry name" value="HATPase_c"/>
    <property type="match status" value="1"/>
</dbReference>
<dbReference type="Proteomes" id="UP000325116">
    <property type="component" value="Unassembled WGS sequence"/>
</dbReference>
<dbReference type="InterPro" id="IPR003594">
    <property type="entry name" value="HATPase_dom"/>
</dbReference>
<dbReference type="Pfam" id="PF02518">
    <property type="entry name" value="HATPase_c"/>
    <property type="match status" value="1"/>
</dbReference>
<evidence type="ECO:0000256" key="5">
    <source>
        <dbReference type="ARBA" id="ARBA00022741"/>
    </source>
</evidence>
<dbReference type="EMBL" id="SAXT01000005">
    <property type="protein sequence ID" value="TXJ11664.1"/>
    <property type="molecule type" value="Genomic_DNA"/>
</dbReference>
<keyword evidence="8" id="KW-0902">Two-component regulatory system</keyword>
<dbReference type="Gene3D" id="3.30.450.40">
    <property type="match status" value="2"/>
</dbReference>
<evidence type="ECO:0000259" key="9">
    <source>
        <dbReference type="PROSITE" id="PS50109"/>
    </source>
</evidence>
<evidence type="ECO:0000256" key="1">
    <source>
        <dbReference type="ARBA" id="ARBA00000085"/>
    </source>
</evidence>
<dbReference type="InterPro" id="IPR003661">
    <property type="entry name" value="HisK_dim/P_dom"/>
</dbReference>
<gene>
    <name evidence="10" type="ORF">EPJ80_08090</name>
</gene>
<feature type="domain" description="Histidine kinase" evidence="9">
    <location>
        <begin position="606"/>
        <end position="821"/>
    </location>
</feature>
<dbReference type="Gene3D" id="3.30.565.10">
    <property type="entry name" value="Histidine kinase-like ATPase, C-terminal domain"/>
    <property type="match status" value="1"/>
</dbReference>
<dbReference type="CDD" id="cd00082">
    <property type="entry name" value="HisKA"/>
    <property type="match status" value="1"/>
</dbReference>
<accession>A0A5C8CDN6</accession>
<protein>
    <recommendedName>
        <fullName evidence="2">histidine kinase</fullName>
        <ecNumber evidence="2">2.7.13.3</ecNumber>
    </recommendedName>
</protein>
<keyword evidence="6 10" id="KW-0418">Kinase</keyword>
<dbReference type="InterPro" id="IPR029016">
    <property type="entry name" value="GAF-like_dom_sf"/>
</dbReference>
<keyword evidence="3" id="KW-0597">Phosphoprotein</keyword>
<evidence type="ECO:0000313" key="10">
    <source>
        <dbReference type="EMBL" id="TXJ11664.1"/>
    </source>
</evidence>
<evidence type="ECO:0000256" key="7">
    <source>
        <dbReference type="ARBA" id="ARBA00022840"/>
    </source>
</evidence>
<dbReference type="PANTHER" id="PTHR43065">
    <property type="entry name" value="SENSOR HISTIDINE KINASE"/>
    <property type="match status" value="1"/>
</dbReference>
<evidence type="ECO:0000256" key="8">
    <source>
        <dbReference type="ARBA" id="ARBA00023012"/>
    </source>
</evidence>
<evidence type="ECO:0000256" key="2">
    <source>
        <dbReference type="ARBA" id="ARBA00012438"/>
    </source>
</evidence>
<reference evidence="10 11" key="1">
    <citation type="journal article" date="1992" name="Lakartidningen">
        <title>[Penicillin V and not amoxicillin is the first choice preparation in acute otitis].</title>
        <authorList>
            <person name="Kamme C."/>
            <person name="Lundgren K."/>
            <person name="Prellner K."/>
        </authorList>
    </citation>
    <scope>NUCLEOTIDE SEQUENCE [LARGE SCALE GENOMIC DNA]</scope>
    <source>
        <strain evidence="10 11">W1</strain>
    </source>
</reference>
<dbReference type="GO" id="GO:0005524">
    <property type="term" value="F:ATP binding"/>
    <property type="evidence" value="ECO:0007669"/>
    <property type="project" value="UniProtKB-KW"/>
</dbReference>
<dbReference type="PRINTS" id="PR00344">
    <property type="entry name" value="BCTRLSENSOR"/>
</dbReference>
<keyword evidence="7" id="KW-0067">ATP-binding</keyword>
<keyword evidence="4" id="KW-0808">Transferase</keyword>
<name>A0A5C8CDN6_9SPIR</name>
<dbReference type="AlphaFoldDB" id="A0A5C8CDN6"/>
<dbReference type="PANTHER" id="PTHR43065:SF10">
    <property type="entry name" value="PEROXIDE STRESS-ACTIVATED HISTIDINE KINASE MAK3"/>
    <property type="match status" value="1"/>
</dbReference>
<sequence>MEDKKPIESFFTDLSNGLLFAENTNEIDRVVDLFLEKICQYYNFDCGEVYFPKGEYLILRGVYGIDRYYVCKVDFPITNDNIKEILYDGKKYIGKNISNSNAEVFLNYNTLLALPIYISQKNIGIIVFRNREDKIDFYNSILDEIQNFIGHFAVYANNVLQHVTYKEKDKQLKLLRELYFKLSDIDKFEINLKELASDVANIFSASKSFIRIRYKKDNFETISSYGFEDNFDYSVFEKKEYEIKYIENKVNYINNIEKNEDSNDFRNIINRSVLFNRIPMGGGCMGYAVVIDKIKDAVNPLGDFDKDDCNLFNPLLANISSRISEYYSIKELDKANEKNKKNMSRLSTLYDISNILLERSKPEDILFMLLTIATIGDVFAFNRAFAFLYDKEFNVFRGRMCVAPKDGENAGDIWNHMNSVDKSIRETLLHKQYYGKDILSNMKNIDKYALREKLMLSLDRNNLEASWDLNQKFLNTVIPNSEQCQLFFDLFNNKESINIKSVNDNNQVEQLKNYTDIFGYNPFAIVPIMDANNCVGVILVDNIYNNIPIPDDDLDYLKMFGRQAAIALEYSSLYNEIEKSRNDLKVAEKSLLDIKSLAIIGEMSSSMAHNLRNFIVPISGFANRLVKISSDERVSEYAKIIADEVDKLESYIRRNLTFAKSINLIPESIKVDDIVKYITVLAKEYIKKSEKKIKFYAVKTTKEEFVRWDYSRMNDVIINLIINAIDAIENENDAIISVTFADNSYKESMIDIIVENTNSYIEPETINKLFTPFFTTKSHGVGIGLAVSKRIVEAHGGSMIAKSVKNNFEATAFFITMPVELSN</sequence>